<keyword evidence="4 6" id="KW-1133">Transmembrane helix</keyword>
<evidence type="ECO:0000256" key="3">
    <source>
        <dbReference type="ARBA" id="ARBA00022692"/>
    </source>
</evidence>
<dbReference type="Gene3D" id="3.30.450.20">
    <property type="entry name" value="PAS domain"/>
    <property type="match status" value="3"/>
</dbReference>
<dbReference type="Pfam" id="PF00990">
    <property type="entry name" value="GGDEF"/>
    <property type="match status" value="1"/>
</dbReference>
<reference evidence="11 12" key="1">
    <citation type="submission" date="2019-06" db="EMBL/GenBank/DDBJ databases">
        <title>Taxogenomics and systematics of the genus Pantoea.</title>
        <authorList>
            <person name="Tambong J.T."/>
        </authorList>
    </citation>
    <scope>NUCLEOTIDE SEQUENCE [LARGE SCALE GENOMIC DNA]</scope>
    <source>
        <strain evidence="11 12">LMG 24197</strain>
    </source>
</reference>
<dbReference type="InterPro" id="IPR000700">
    <property type="entry name" value="PAS-assoc_C"/>
</dbReference>
<feature type="transmembrane region" description="Helical" evidence="6">
    <location>
        <begin position="239"/>
        <end position="262"/>
    </location>
</feature>
<dbReference type="Gene3D" id="3.20.20.450">
    <property type="entry name" value="EAL domain"/>
    <property type="match status" value="1"/>
</dbReference>
<keyword evidence="3 6" id="KW-0812">Transmembrane</keyword>
<sequence length="1113" mass="124151">MTIEILSPQNSTPNCWLSALFLGCIVFVLTLFCLELIVVSGKISPLWFPTTLMTVVVFRCPSRQLPLLLTACVLGTAAANAIIIGPAFSNIKFALLNLIQASVGGMLLRALLDRRAPLNSLHDWARMVLSVGIVTPVLGGLLALWTLQVSGHASFPFFYTWVISEIIGMLVLGPMLLLLPWPLRRAQFSELGRQLPETLMTLLLTLGASYLSLRFLPWPFTFIVVILFWCAVRLPKLQAFVLFFINASFISMLLALDAVSVVNNNSALGPVSSWLPFLLVLIPSHIMSLVMDAFRREKLHITDSETRFRHAMEYSAIGMALVAPQGKWLQVNRSLCDILGYPAEELKRLTFQQITHPDDLSLDLQHASRLLEGEIDTYTFEKRYFRKDGEIVWARLTVSLVRDGSQEPLYFIAQIIDISELKQSEQVNRRLMERITLANEAGGIGVWEWNLLTGEMLWDKRMYALFGLASHESPSYDLWIHLLHTADREYAALTVQQAIELRSAFHMEYRVVNAEGQRWVRTQANRLLSKEGRIERMLGICQDITPLRNLNEALFQEKERMAITLDSIGEAVISTDKEMRVAFMNPVAEKMSGLSQEQAAGQPLSELLHITQGRNGPKVENLLLCQLPPEKITPSLAEDLVLHTPDGGHIDIHYSITPLRSEAGVEQGAVMVIQDVSESRKLMKRLSYSALHDTLTRLPNRASFELQLKRLLFDAAEHQHQHVLVFIDLDKFKAVNDTAGHAAGDALLRELSDLMQHHLRSSDFLARLGGDEFALLMPDCDVGQAHDVVQRIVAAVNDYRFQWLGRLYHVGASAGVTQISAENCQSSDVLSQADIACYNAKRSGRGRLMIYEQHSLPLPGNHQGMDAAMIDALQIELPAWPVAPPKTPQAAFIWLLDVQLLTADGLLLDETLLRNNLHDETLRRRLDNNILAVFFRHDVEKLNQKGIPVILPLDAGILSDAAFVEQLCQRFVAAGLSESHCGFAFPAASVLSKGDQLYSALLQLRQCGCRIVLQHFGRNLDAFTLLSNEVVDYLVLAPELVANVHNNLMDEMLLTIIQGQATQRNIAVLAGPVSVPAVLSTLATLDVDGVWGSAVAERQPLRALAEDRIFAIR</sequence>
<feature type="transmembrane region" description="Helical" evidence="6">
    <location>
        <begin position="216"/>
        <end position="232"/>
    </location>
</feature>
<dbReference type="SMART" id="SM00091">
    <property type="entry name" value="PAS"/>
    <property type="match status" value="3"/>
</dbReference>
<comment type="caution">
    <text evidence="11">The sequence shown here is derived from an EMBL/GenBank/DDBJ whole genome shotgun (WGS) entry which is preliminary data.</text>
</comment>
<protein>
    <submittedName>
        <fullName evidence="11">Diguanylate cyclase</fullName>
        <ecNumber evidence="11">2.7.7.65</ecNumber>
    </submittedName>
</protein>
<dbReference type="SMART" id="SM00086">
    <property type="entry name" value="PAC"/>
    <property type="match status" value="3"/>
</dbReference>
<dbReference type="GO" id="GO:0052621">
    <property type="term" value="F:diguanylate cyclase activity"/>
    <property type="evidence" value="ECO:0007669"/>
    <property type="project" value="UniProtKB-EC"/>
</dbReference>
<keyword evidence="12" id="KW-1185">Reference proteome</keyword>
<evidence type="ECO:0000256" key="2">
    <source>
        <dbReference type="ARBA" id="ARBA00022475"/>
    </source>
</evidence>
<dbReference type="SUPFAM" id="SSF55785">
    <property type="entry name" value="PYP-like sensor domain (PAS domain)"/>
    <property type="match status" value="3"/>
</dbReference>
<dbReference type="Proteomes" id="UP000315469">
    <property type="component" value="Unassembled WGS sequence"/>
</dbReference>
<dbReference type="CDD" id="cd00130">
    <property type="entry name" value="PAS"/>
    <property type="match status" value="3"/>
</dbReference>
<dbReference type="PROSITE" id="PS50887">
    <property type="entry name" value="GGDEF"/>
    <property type="match status" value="1"/>
</dbReference>
<dbReference type="InterPro" id="IPR013767">
    <property type="entry name" value="PAS_fold"/>
</dbReference>
<name>A0ABY2ZKL7_9GAMM</name>
<dbReference type="InterPro" id="IPR001610">
    <property type="entry name" value="PAC"/>
</dbReference>
<dbReference type="SMART" id="SM00267">
    <property type="entry name" value="GGDEF"/>
    <property type="match status" value="1"/>
</dbReference>
<dbReference type="Pfam" id="PF05231">
    <property type="entry name" value="MASE1"/>
    <property type="match status" value="1"/>
</dbReference>
<dbReference type="PROSITE" id="PS50883">
    <property type="entry name" value="EAL"/>
    <property type="match status" value="1"/>
</dbReference>
<evidence type="ECO:0000256" key="5">
    <source>
        <dbReference type="ARBA" id="ARBA00023136"/>
    </source>
</evidence>
<evidence type="ECO:0000259" key="9">
    <source>
        <dbReference type="PROSITE" id="PS50883"/>
    </source>
</evidence>
<dbReference type="NCBIfam" id="NF007298">
    <property type="entry name" value="PRK09776.1"/>
    <property type="match status" value="1"/>
</dbReference>
<evidence type="ECO:0000256" key="1">
    <source>
        <dbReference type="ARBA" id="ARBA00004651"/>
    </source>
</evidence>
<dbReference type="InterPro" id="IPR000160">
    <property type="entry name" value="GGDEF_dom"/>
</dbReference>
<dbReference type="RefSeq" id="WP_140916242.1">
    <property type="nucleotide sequence ID" value="NZ_CP045720.1"/>
</dbReference>
<dbReference type="InterPro" id="IPR052155">
    <property type="entry name" value="Biofilm_reg_signaling"/>
</dbReference>
<dbReference type="Pfam" id="PF00989">
    <property type="entry name" value="PAS"/>
    <property type="match status" value="1"/>
</dbReference>
<dbReference type="PANTHER" id="PTHR44757">
    <property type="entry name" value="DIGUANYLATE CYCLASE DGCP"/>
    <property type="match status" value="1"/>
</dbReference>
<dbReference type="InterPro" id="IPR043128">
    <property type="entry name" value="Rev_trsase/Diguanyl_cyclase"/>
</dbReference>
<dbReference type="EC" id="2.7.7.65" evidence="11"/>
<dbReference type="InterPro" id="IPR035919">
    <property type="entry name" value="EAL_sf"/>
</dbReference>
<dbReference type="Pfam" id="PF08447">
    <property type="entry name" value="PAS_3"/>
    <property type="match status" value="2"/>
</dbReference>
<dbReference type="InterPro" id="IPR029787">
    <property type="entry name" value="Nucleotide_cyclase"/>
</dbReference>
<feature type="transmembrane region" description="Helical" evidence="6">
    <location>
        <begin position="94"/>
        <end position="112"/>
    </location>
</feature>
<accession>A0ABY2ZKL7</accession>
<comment type="subcellular location">
    <subcellularLocation>
        <location evidence="1">Cell membrane</location>
        <topology evidence="1">Multi-pass membrane protein</topology>
    </subcellularLocation>
</comment>
<feature type="transmembrane region" description="Helical" evidence="6">
    <location>
        <begin position="274"/>
        <end position="294"/>
    </location>
</feature>
<feature type="domain" description="GGDEF" evidence="10">
    <location>
        <begin position="720"/>
        <end position="853"/>
    </location>
</feature>
<dbReference type="PANTHER" id="PTHR44757:SF4">
    <property type="entry name" value="DIGUANYLATE CYCLASE DGCE-RELATED"/>
    <property type="match status" value="1"/>
</dbReference>
<feature type="transmembrane region" description="Helical" evidence="6">
    <location>
        <begin position="157"/>
        <end position="179"/>
    </location>
</feature>
<dbReference type="SUPFAM" id="SSF141868">
    <property type="entry name" value="EAL domain-like"/>
    <property type="match status" value="1"/>
</dbReference>
<feature type="domain" description="EAL" evidence="9">
    <location>
        <begin position="858"/>
        <end position="1112"/>
    </location>
</feature>
<feature type="domain" description="PAS" evidence="7">
    <location>
        <begin position="304"/>
        <end position="374"/>
    </location>
</feature>
<proteinExistence type="predicted"/>
<feature type="domain" description="PAS" evidence="7">
    <location>
        <begin position="557"/>
        <end position="609"/>
    </location>
</feature>
<feature type="domain" description="PAC" evidence="8">
    <location>
        <begin position="635"/>
        <end position="688"/>
    </location>
</feature>
<feature type="transmembrane region" description="Helical" evidence="6">
    <location>
        <begin position="67"/>
        <end position="88"/>
    </location>
</feature>
<dbReference type="GeneID" id="90520544"/>
<evidence type="ECO:0000259" key="7">
    <source>
        <dbReference type="PROSITE" id="PS50112"/>
    </source>
</evidence>
<evidence type="ECO:0000259" key="10">
    <source>
        <dbReference type="PROSITE" id="PS50887"/>
    </source>
</evidence>
<dbReference type="InterPro" id="IPR001633">
    <property type="entry name" value="EAL_dom"/>
</dbReference>
<evidence type="ECO:0000313" key="11">
    <source>
        <dbReference type="EMBL" id="TPV33038.1"/>
    </source>
</evidence>
<dbReference type="Gene3D" id="3.30.70.270">
    <property type="match status" value="1"/>
</dbReference>
<dbReference type="InterPro" id="IPR013655">
    <property type="entry name" value="PAS_fold_3"/>
</dbReference>
<keyword evidence="11" id="KW-0548">Nucleotidyltransferase</keyword>
<keyword evidence="11" id="KW-0808">Transferase</keyword>
<feature type="domain" description="PAC" evidence="8">
    <location>
        <begin position="505"/>
        <end position="556"/>
    </location>
</feature>
<dbReference type="CDD" id="cd01949">
    <property type="entry name" value="GGDEF"/>
    <property type="match status" value="1"/>
</dbReference>
<organism evidence="11 12">
    <name type="scientific">Pantoea eucalypti</name>
    <dbReference type="NCBI Taxonomy" id="470933"/>
    <lineage>
        <taxon>Bacteria</taxon>
        <taxon>Pseudomonadati</taxon>
        <taxon>Pseudomonadota</taxon>
        <taxon>Gammaproteobacteria</taxon>
        <taxon>Enterobacterales</taxon>
        <taxon>Erwiniaceae</taxon>
        <taxon>Pantoea</taxon>
    </lineage>
</organism>
<feature type="domain" description="PAC" evidence="8">
    <location>
        <begin position="378"/>
        <end position="430"/>
    </location>
</feature>
<dbReference type="PROSITE" id="PS50113">
    <property type="entry name" value="PAC"/>
    <property type="match status" value="3"/>
</dbReference>
<evidence type="ECO:0000259" key="8">
    <source>
        <dbReference type="PROSITE" id="PS50113"/>
    </source>
</evidence>
<dbReference type="EMBL" id="VHJB01000077">
    <property type="protein sequence ID" value="TPV33038.1"/>
    <property type="molecule type" value="Genomic_DNA"/>
</dbReference>
<evidence type="ECO:0000313" key="12">
    <source>
        <dbReference type="Proteomes" id="UP000315469"/>
    </source>
</evidence>
<feature type="transmembrane region" description="Helical" evidence="6">
    <location>
        <begin position="16"/>
        <end position="39"/>
    </location>
</feature>
<dbReference type="SMART" id="SM00052">
    <property type="entry name" value="EAL"/>
    <property type="match status" value="1"/>
</dbReference>
<keyword evidence="2" id="KW-1003">Cell membrane</keyword>
<dbReference type="SUPFAM" id="SSF55073">
    <property type="entry name" value="Nucleotide cyclase"/>
    <property type="match status" value="1"/>
</dbReference>
<dbReference type="InterPro" id="IPR035965">
    <property type="entry name" value="PAS-like_dom_sf"/>
</dbReference>
<keyword evidence="5 6" id="KW-0472">Membrane</keyword>
<dbReference type="InterPro" id="IPR007895">
    <property type="entry name" value="MASE1"/>
</dbReference>
<dbReference type="Gene3D" id="2.10.70.100">
    <property type="match status" value="1"/>
</dbReference>
<feature type="transmembrane region" description="Helical" evidence="6">
    <location>
        <begin position="124"/>
        <end position="145"/>
    </location>
</feature>
<dbReference type="PROSITE" id="PS50112">
    <property type="entry name" value="PAS"/>
    <property type="match status" value="2"/>
</dbReference>
<evidence type="ECO:0000256" key="6">
    <source>
        <dbReference type="SAM" id="Phobius"/>
    </source>
</evidence>
<dbReference type="InterPro" id="IPR000014">
    <property type="entry name" value="PAS"/>
</dbReference>
<evidence type="ECO:0000256" key="4">
    <source>
        <dbReference type="ARBA" id="ARBA00022989"/>
    </source>
</evidence>
<dbReference type="NCBIfam" id="TIGR00229">
    <property type="entry name" value="sensory_box"/>
    <property type="match status" value="2"/>
</dbReference>
<dbReference type="NCBIfam" id="TIGR00254">
    <property type="entry name" value="GGDEF"/>
    <property type="match status" value="1"/>
</dbReference>
<dbReference type="Pfam" id="PF00563">
    <property type="entry name" value="EAL"/>
    <property type="match status" value="1"/>
</dbReference>
<gene>
    <name evidence="11" type="ORF">FJW02_16335</name>
</gene>